<dbReference type="HOGENOM" id="CLU_040837_1_0_1"/>
<name>N1QNF2_SPHMS</name>
<feature type="non-terminal residue" evidence="2">
    <location>
        <position position="231"/>
    </location>
</feature>
<feature type="non-terminal residue" evidence="2">
    <location>
        <position position="1"/>
    </location>
</feature>
<dbReference type="EMBL" id="KB456260">
    <property type="protein sequence ID" value="EMF17234.1"/>
    <property type="molecule type" value="Genomic_DNA"/>
</dbReference>
<evidence type="ECO:0000313" key="2">
    <source>
        <dbReference type="EMBL" id="EMF17234.1"/>
    </source>
</evidence>
<evidence type="ECO:0000256" key="1">
    <source>
        <dbReference type="SAM" id="MobiDB-lite"/>
    </source>
</evidence>
<dbReference type="AlphaFoldDB" id="N1QNF2"/>
<protein>
    <submittedName>
        <fullName evidence="2">Uncharacterized protein</fullName>
    </submittedName>
</protein>
<sequence>SPVAPAYSPITPKVQPVLPACTAPPLVSPEEHHDPHMPRDAPSLLPPAASRIPPANYIPQPPSLPFSSDDAGDAIALRAAISTLQFQKKKAQHDIHTLVTIKQRALDQPETFKDELAAGRLREQRPSLGDLRAILDNIEDDDLDDEPSQLAPPKIKAESEHEVQKHFPRIPGPQTVVRMPHVNWAKYGIAGEPLDALHEQQRRWPGAFGHGDRGREYAIAAPYSPFMDAVE</sequence>
<dbReference type="OrthoDB" id="20473at2759"/>
<dbReference type="RefSeq" id="XP_016765355.1">
    <property type="nucleotide sequence ID" value="XM_016908316.1"/>
</dbReference>
<proteinExistence type="predicted"/>
<dbReference type="OMA" id="INWAKYQ"/>
<accession>N1QNF2</accession>
<feature type="region of interest" description="Disordered" evidence="1">
    <location>
        <begin position="21"/>
        <end position="66"/>
    </location>
</feature>
<keyword evidence="3" id="KW-1185">Reference proteome</keyword>
<gene>
    <name evidence="2" type="ORF">SEPMUDRAFT_19358</name>
</gene>
<reference evidence="2 3" key="1">
    <citation type="journal article" date="2012" name="PLoS Pathog.">
        <title>Diverse lifestyles and strategies of plant pathogenesis encoded in the genomes of eighteen Dothideomycetes fungi.</title>
        <authorList>
            <person name="Ohm R.A."/>
            <person name="Feau N."/>
            <person name="Henrissat B."/>
            <person name="Schoch C.L."/>
            <person name="Horwitz B.A."/>
            <person name="Barry K.W."/>
            <person name="Condon B.J."/>
            <person name="Copeland A.C."/>
            <person name="Dhillon B."/>
            <person name="Glaser F."/>
            <person name="Hesse C.N."/>
            <person name="Kosti I."/>
            <person name="LaButti K."/>
            <person name="Lindquist E.A."/>
            <person name="Lucas S."/>
            <person name="Salamov A.A."/>
            <person name="Bradshaw R.E."/>
            <person name="Ciuffetti L."/>
            <person name="Hamelin R.C."/>
            <person name="Kema G.H.J."/>
            <person name="Lawrence C."/>
            <person name="Scott J.A."/>
            <person name="Spatafora J.W."/>
            <person name="Turgeon B.G."/>
            <person name="de Wit P.J.G.M."/>
            <person name="Zhong S."/>
            <person name="Goodwin S.B."/>
            <person name="Grigoriev I.V."/>
        </authorList>
    </citation>
    <scope>NUCLEOTIDE SEQUENCE [LARGE SCALE GENOMIC DNA]</scope>
    <source>
        <strain evidence="2 3">SO2202</strain>
    </source>
</reference>
<feature type="compositionally biased region" description="Basic and acidic residues" evidence="1">
    <location>
        <begin position="29"/>
        <end position="39"/>
    </location>
</feature>
<dbReference type="GeneID" id="27905453"/>
<dbReference type="eggNOG" id="ENOG502SBM6">
    <property type="taxonomic scope" value="Eukaryota"/>
</dbReference>
<evidence type="ECO:0000313" key="3">
    <source>
        <dbReference type="Proteomes" id="UP000016931"/>
    </source>
</evidence>
<organism evidence="2 3">
    <name type="scientific">Sphaerulina musiva (strain SO2202)</name>
    <name type="common">Poplar stem canker fungus</name>
    <name type="synonym">Septoria musiva</name>
    <dbReference type="NCBI Taxonomy" id="692275"/>
    <lineage>
        <taxon>Eukaryota</taxon>
        <taxon>Fungi</taxon>
        <taxon>Dikarya</taxon>
        <taxon>Ascomycota</taxon>
        <taxon>Pezizomycotina</taxon>
        <taxon>Dothideomycetes</taxon>
        <taxon>Dothideomycetidae</taxon>
        <taxon>Mycosphaerellales</taxon>
        <taxon>Mycosphaerellaceae</taxon>
        <taxon>Sphaerulina</taxon>
    </lineage>
</organism>
<dbReference type="Proteomes" id="UP000016931">
    <property type="component" value="Unassembled WGS sequence"/>
</dbReference>